<dbReference type="Pfam" id="PF00512">
    <property type="entry name" value="HisKA"/>
    <property type="match status" value="1"/>
</dbReference>
<dbReference type="PRINTS" id="PR00344">
    <property type="entry name" value="BCTRLSENSOR"/>
</dbReference>
<keyword evidence="3" id="KW-0597">Phosphoprotein</keyword>
<dbReference type="InterPro" id="IPR004358">
    <property type="entry name" value="Sig_transdc_His_kin-like_C"/>
</dbReference>
<keyword evidence="10" id="KW-1185">Reference proteome</keyword>
<dbReference type="SUPFAM" id="SSF47384">
    <property type="entry name" value="Homodimeric domain of signal transducing histidine kinase"/>
    <property type="match status" value="1"/>
</dbReference>
<evidence type="ECO:0000256" key="5">
    <source>
        <dbReference type="ARBA" id="ARBA00022777"/>
    </source>
</evidence>
<dbReference type="EC" id="2.7.13.3" evidence="2"/>
<dbReference type="RefSeq" id="WP_091404366.1">
    <property type="nucleotide sequence ID" value="NZ_FOAB01000001.1"/>
</dbReference>
<organism evidence="9 10">
    <name type="scientific">Aquimarina amphilecti</name>
    <dbReference type="NCBI Taxonomy" id="1038014"/>
    <lineage>
        <taxon>Bacteria</taxon>
        <taxon>Pseudomonadati</taxon>
        <taxon>Bacteroidota</taxon>
        <taxon>Flavobacteriia</taxon>
        <taxon>Flavobacteriales</taxon>
        <taxon>Flavobacteriaceae</taxon>
        <taxon>Aquimarina</taxon>
    </lineage>
</organism>
<dbReference type="PANTHER" id="PTHR45453">
    <property type="entry name" value="PHOSPHATE REGULON SENSOR PROTEIN PHOR"/>
    <property type="match status" value="1"/>
</dbReference>
<gene>
    <name evidence="9" type="ORF">SAMN04487910_0228</name>
</gene>
<dbReference type="SMART" id="SM00387">
    <property type="entry name" value="HATPase_c"/>
    <property type="match status" value="1"/>
</dbReference>
<reference evidence="9 10" key="1">
    <citation type="submission" date="2016-10" db="EMBL/GenBank/DDBJ databases">
        <authorList>
            <person name="de Groot N.N."/>
        </authorList>
    </citation>
    <scope>NUCLEOTIDE SEQUENCE [LARGE SCALE GENOMIC DNA]</scope>
    <source>
        <strain evidence="9 10">DSM 25232</strain>
    </source>
</reference>
<evidence type="ECO:0000256" key="4">
    <source>
        <dbReference type="ARBA" id="ARBA00022679"/>
    </source>
</evidence>
<dbReference type="STRING" id="1038014.SAMN04487910_0228"/>
<dbReference type="Proteomes" id="UP000198521">
    <property type="component" value="Unassembled WGS sequence"/>
</dbReference>
<keyword evidence="6" id="KW-0902">Two-component regulatory system</keyword>
<feature type="transmembrane region" description="Helical" evidence="7">
    <location>
        <begin position="206"/>
        <end position="226"/>
    </location>
</feature>
<dbReference type="GO" id="GO:0016036">
    <property type="term" value="P:cellular response to phosphate starvation"/>
    <property type="evidence" value="ECO:0007669"/>
    <property type="project" value="TreeGrafter"/>
</dbReference>
<keyword evidence="4" id="KW-0808">Transferase</keyword>
<dbReference type="InterPro" id="IPR003594">
    <property type="entry name" value="HATPase_dom"/>
</dbReference>
<dbReference type="SMART" id="SM00388">
    <property type="entry name" value="HisKA"/>
    <property type="match status" value="1"/>
</dbReference>
<dbReference type="Gene3D" id="1.10.287.130">
    <property type="match status" value="1"/>
</dbReference>
<dbReference type="InterPro" id="IPR005467">
    <property type="entry name" value="His_kinase_dom"/>
</dbReference>
<comment type="catalytic activity">
    <reaction evidence="1">
        <text>ATP + protein L-histidine = ADP + protein N-phospho-L-histidine.</text>
        <dbReference type="EC" id="2.7.13.3"/>
    </reaction>
</comment>
<keyword evidence="7" id="KW-1133">Transmembrane helix</keyword>
<dbReference type="SUPFAM" id="SSF55874">
    <property type="entry name" value="ATPase domain of HSP90 chaperone/DNA topoisomerase II/histidine kinase"/>
    <property type="match status" value="1"/>
</dbReference>
<keyword evidence="5 9" id="KW-0418">Kinase</keyword>
<name>A0A1H7G1J6_AQUAM</name>
<dbReference type="Pfam" id="PF02518">
    <property type="entry name" value="HATPase_c"/>
    <property type="match status" value="1"/>
</dbReference>
<dbReference type="CDD" id="cd00082">
    <property type="entry name" value="HisKA"/>
    <property type="match status" value="1"/>
</dbReference>
<dbReference type="GO" id="GO:0004721">
    <property type="term" value="F:phosphoprotein phosphatase activity"/>
    <property type="evidence" value="ECO:0007669"/>
    <property type="project" value="TreeGrafter"/>
</dbReference>
<dbReference type="FunFam" id="3.30.565.10:FF:000006">
    <property type="entry name" value="Sensor histidine kinase WalK"/>
    <property type="match status" value="1"/>
</dbReference>
<proteinExistence type="predicted"/>
<protein>
    <recommendedName>
        <fullName evidence="2">histidine kinase</fullName>
        <ecNumber evidence="2">2.7.13.3</ecNumber>
    </recommendedName>
</protein>
<keyword evidence="7" id="KW-0812">Transmembrane</keyword>
<dbReference type="EMBL" id="FOAB01000001">
    <property type="protein sequence ID" value="SEK31397.1"/>
    <property type="molecule type" value="Genomic_DNA"/>
</dbReference>
<dbReference type="CDD" id="cd00075">
    <property type="entry name" value="HATPase"/>
    <property type="match status" value="1"/>
</dbReference>
<evidence type="ECO:0000256" key="6">
    <source>
        <dbReference type="ARBA" id="ARBA00023012"/>
    </source>
</evidence>
<dbReference type="InterPro" id="IPR050351">
    <property type="entry name" value="BphY/WalK/GraS-like"/>
</dbReference>
<dbReference type="Gene3D" id="3.30.565.10">
    <property type="entry name" value="Histidine kinase-like ATPase, C-terminal domain"/>
    <property type="match status" value="1"/>
</dbReference>
<dbReference type="OrthoDB" id="1933776at2"/>
<dbReference type="InterPro" id="IPR003661">
    <property type="entry name" value="HisK_dim/P_dom"/>
</dbReference>
<evidence type="ECO:0000313" key="9">
    <source>
        <dbReference type="EMBL" id="SEK31397.1"/>
    </source>
</evidence>
<evidence type="ECO:0000256" key="2">
    <source>
        <dbReference type="ARBA" id="ARBA00012438"/>
    </source>
</evidence>
<sequence length="465" mass="53919">MKKKVNILITTSAVALIALCAIQAYLIHNTYQLKKDVFIKETKKAISTIDNTVEMDSLAEVWYTYLSESLIEYKKNNIQKKEALNRFRPITDSLNHLFVAYYKKEIANRNLEYDIQYKKDIKSIVIFDGEKMDSIFSESNGENVYSFGEKFSKEDEVVMSKARWFTDMDYENEINNDMINVSLDIEVRTIDYINIIGWKKIVFKQMATLFVFSVVLFLFVVSLMFYSIRNLIRQKKLADIKTDFINNITHELKTPMATLGIATKSLKKTEIHNSPEAFSNTLDILDRQNNRLQKLVDQVVTNSLGSEEIVLNKEEILDDTYFQNVLKDFELSVQNKNVTITSKIEFREVHLSIDKFMFTTAILNILDNAVKYGKEEVDIVFRTYLKDDMYEISIHDNGIGISDKEQRKIFEKFYRVAKGDLHDVKGLGLGLFYTNQIVKAHQGNIKLESKQDLGTTFTITIPTHI</sequence>
<feature type="domain" description="Histidine kinase" evidence="8">
    <location>
        <begin position="247"/>
        <end position="465"/>
    </location>
</feature>
<dbReference type="GO" id="GO:0000155">
    <property type="term" value="F:phosphorelay sensor kinase activity"/>
    <property type="evidence" value="ECO:0007669"/>
    <property type="project" value="InterPro"/>
</dbReference>
<evidence type="ECO:0000256" key="3">
    <source>
        <dbReference type="ARBA" id="ARBA00022553"/>
    </source>
</evidence>
<evidence type="ECO:0000313" key="10">
    <source>
        <dbReference type="Proteomes" id="UP000198521"/>
    </source>
</evidence>
<dbReference type="PROSITE" id="PS50109">
    <property type="entry name" value="HIS_KIN"/>
    <property type="match status" value="1"/>
</dbReference>
<dbReference type="InterPro" id="IPR036890">
    <property type="entry name" value="HATPase_C_sf"/>
</dbReference>
<dbReference type="AlphaFoldDB" id="A0A1H7G1J6"/>
<evidence type="ECO:0000259" key="8">
    <source>
        <dbReference type="PROSITE" id="PS50109"/>
    </source>
</evidence>
<accession>A0A1H7G1J6</accession>
<dbReference type="PANTHER" id="PTHR45453:SF1">
    <property type="entry name" value="PHOSPHATE REGULON SENSOR PROTEIN PHOR"/>
    <property type="match status" value="1"/>
</dbReference>
<keyword evidence="7" id="KW-0472">Membrane</keyword>
<evidence type="ECO:0000256" key="7">
    <source>
        <dbReference type="SAM" id="Phobius"/>
    </source>
</evidence>
<evidence type="ECO:0000256" key="1">
    <source>
        <dbReference type="ARBA" id="ARBA00000085"/>
    </source>
</evidence>
<dbReference type="GO" id="GO:0005886">
    <property type="term" value="C:plasma membrane"/>
    <property type="evidence" value="ECO:0007669"/>
    <property type="project" value="TreeGrafter"/>
</dbReference>
<dbReference type="InterPro" id="IPR036097">
    <property type="entry name" value="HisK_dim/P_sf"/>
</dbReference>